<name>A0AAW2HP70_9NEOP</name>
<keyword evidence="2" id="KW-0813">Transport</keyword>
<dbReference type="InterPro" id="IPR014645">
    <property type="entry name" value="TOM1"/>
</dbReference>
<dbReference type="PANTHER" id="PTHR13856">
    <property type="entry name" value="VHS DOMAIN CONTAINING PROTEIN FAMILY"/>
    <property type="match status" value="1"/>
</dbReference>
<dbReference type="GO" id="GO:0016020">
    <property type="term" value="C:membrane"/>
    <property type="evidence" value="ECO:0007669"/>
    <property type="project" value="TreeGrafter"/>
</dbReference>
<protein>
    <recommendedName>
        <fullName evidence="8">Target of Myb protein 1</fullName>
    </recommendedName>
</protein>
<dbReference type="CDD" id="cd14233">
    <property type="entry name" value="GAT_TOM1_like"/>
    <property type="match status" value="1"/>
</dbReference>
<dbReference type="InterPro" id="IPR038425">
    <property type="entry name" value="GAT_sf"/>
</dbReference>
<evidence type="ECO:0000259" key="6">
    <source>
        <dbReference type="PROSITE" id="PS50909"/>
    </source>
</evidence>
<dbReference type="GO" id="GO:0005768">
    <property type="term" value="C:endosome"/>
    <property type="evidence" value="ECO:0007669"/>
    <property type="project" value="TreeGrafter"/>
</dbReference>
<feature type="compositionally biased region" description="Basic and acidic residues" evidence="4">
    <location>
        <begin position="475"/>
        <end position="489"/>
    </location>
</feature>
<dbReference type="Gene3D" id="1.20.58.160">
    <property type="match status" value="1"/>
</dbReference>
<feature type="region of interest" description="Disordered" evidence="4">
    <location>
        <begin position="427"/>
        <end position="489"/>
    </location>
</feature>
<organism evidence="7">
    <name type="scientific">Menopon gallinae</name>
    <name type="common">poultry shaft louse</name>
    <dbReference type="NCBI Taxonomy" id="328185"/>
    <lineage>
        <taxon>Eukaryota</taxon>
        <taxon>Metazoa</taxon>
        <taxon>Ecdysozoa</taxon>
        <taxon>Arthropoda</taxon>
        <taxon>Hexapoda</taxon>
        <taxon>Insecta</taxon>
        <taxon>Pterygota</taxon>
        <taxon>Neoptera</taxon>
        <taxon>Paraneoptera</taxon>
        <taxon>Psocodea</taxon>
        <taxon>Troctomorpha</taxon>
        <taxon>Phthiraptera</taxon>
        <taxon>Amblycera</taxon>
        <taxon>Menoponidae</taxon>
        <taxon>Menopon</taxon>
    </lineage>
</organism>
<dbReference type="GO" id="GO:0030276">
    <property type="term" value="F:clathrin binding"/>
    <property type="evidence" value="ECO:0007669"/>
    <property type="project" value="TreeGrafter"/>
</dbReference>
<dbReference type="Pfam" id="PF00790">
    <property type="entry name" value="VHS"/>
    <property type="match status" value="1"/>
</dbReference>
<dbReference type="SUPFAM" id="SSF48464">
    <property type="entry name" value="ENTH/VHS domain"/>
    <property type="match status" value="1"/>
</dbReference>
<gene>
    <name evidence="7" type="ORF">PYX00_008394</name>
</gene>
<evidence type="ECO:0008006" key="8">
    <source>
        <dbReference type="Google" id="ProtNLM"/>
    </source>
</evidence>
<dbReference type="CDD" id="cd03565">
    <property type="entry name" value="VHS_Tom1_like"/>
    <property type="match status" value="1"/>
</dbReference>
<comment type="caution">
    <text evidence="7">The sequence shown here is derived from an EMBL/GenBank/DDBJ whole genome shotgun (WGS) entry which is preliminary data.</text>
</comment>
<feature type="domain" description="GAT" evidence="6">
    <location>
        <begin position="194"/>
        <end position="282"/>
    </location>
</feature>
<dbReference type="InterPro" id="IPR008942">
    <property type="entry name" value="ENTH_VHS"/>
</dbReference>
<dbReference type="InterPro" id="IPR002014">
    <property type="entry name" value="VHS_dom"/>
</dbReference>
<dbReference type="EMBL" id="JARGDH010000004">
    <property type="protein sequence ID" value="KAL0271233.1"/>
    <property type="molecule type" value="Genomic_DNA"/>
</dbReference>
<comment type="similarity">
    <text evidence="1">Belongs to the TOM1 family.</text>
</comment>
<dbReference type="PROSITE" id="PS50179">
    <property type="entry name" value="VHS"/>
    <property type="match status" value="1"/>
</dbReference>
<evidence type="ECO:0000256" key="2">
    <source>
        <dbReference type="ARBA" id="ARBA00022448"/>
    </source>
</evidence>
<dbReference type="PANTHER" id="PTHR13856:SF137">
    <property type="entry name" value="GH05942P"/>
    <property type="match status" value="1"/>
</dbReference>
<evidence type="ECO:0000259" key="5">
    <source>
        <dbReference type="PROSITE" id="PS50179"/>
    </source>
</evidence>
<dbReference type="InterPro" id="IPR004152">
    <property type="entry name" value="GAT_dom"/>
</dbReference>
<reference evidence="7" key="1">
    <citation type="journal article" date="2024" name="Gigascience">
        <title>Chromosome-level genome of the poultry shaft louse Menopon gallinae provides insight into the host-switching and adaptive evolution of parasitic lice.</title>
        <authorList>
            <person name="Xu Y."/>
            <person name="Ma L."/>
            <person name="Liu S."/>
            <person name="Liang Y."/>
            <person name="Liu Q."/>
            <person name="He Z."/>
            <person name="Tian L."/>
            <person name="Duan Y."/>
            <person name="Cai W."/>
            <person name="Li H."/>
            <person name="Song F."/>
        </authorList>
    </citation>
    <scope>NUCLEOTIDE SEQUENCE</scope>
    <source>
        <strain evidence="7">Cailab_2023a</strain>
    </source>
</reference>
<evidence type="ECO:0000256" key="3">
    <source>
        <dbReference type="ARBA" id="ARBA00022927"/>
    </source>
</evidence>
<dbReference type="SMART" id="SM00288">
    <property type="entry name" value="VHS"/>
    <property type="match status" value="1"/>
</dbReference>
<proteinExistence type="inferred from homology"/>
<dbReference type="PROSITE" id="PS50909">
    <property type="entry name" value="GAT"/>
    <property type="match status" value="1"/>
</dbReference>
<dbReference type="GO" id="GO:0015031">
    <property type="term" value="P:protein transport"/>
    <property type="evidence" value="ECO:0007669"/>
    <property type="project" value="UniProtKB-KW"/>
</dbReference>
<dbReference type="GO" id="GO:0035091">
    <property type="term" value="F:phosphatidylinositol binding"/>
    <property type="evidence" value="ECO:0007669"/>
    <property type="project" value="InterPro"/>
</dbReference>
<dbReference type="GO" id="GO:0007165">
    <property type="term" value="P:signal transduction"/>
    <property type="evidence" value="ECO:0007669"/>
    <property type="project" value="TreeGrafter"/>
</dbReference>
<dbReference type="AlphaFoldDB" id="A0AAW2HP70"/>
<dbReference type="GO" id="GO:0043130">
    <property type="term" value="F:ubiquitin binding"/>
    <property type="evidence" value="ECO:0007669"/>
    <property type="project" value="InterPro"/>
</dbReference>
<sequence>MATFFGGNPFSSPVGQKIEKATDASLPSENWSLNMEICDIINETEDGPKDAMKAIRKRLGQCASRNYTVVMYTLIVLETCVKNCGKRFHVLVCNKEFITELVKMIGPKNEPPTAVQEKILNLVQSWADAFRNEPELSGVVQVYNDLKQKGLEFPMTDLDAMAPIHTPQRTLPEVGVPAPCDTVGTNLTVSLNPDQICKLTSEVQVVQRNMTVLSEMLNELVPGKEEPDEWELMKELYSTCQAMQERVVELISQISDDDIRADLLGVNDGLNNLFLRYTRYEKSRLHSSKEQKNGEAALIDLSDSGSGLDQQLGALSLKATPSELKSMSSLAGAIKDDEFDMFDQSRNATYESSKIGSSTYEANKEGGNLPGNLAAAATSQPKGQISMHSERDFDEMAAWLGEKHEESLTSSEFEKFLAERVAAAEMLPSTTENASSRGRIKKEEDPISPERRDSTCPKSGNLMLNDSTQEVEELQEVKKNPEHGTKGNT</sequence>
<dbReference type="SUPFAM" id="SSF89009">
    <property type="entry name" value="GAT-like domain"/>
    <property type="match status" value="1"/>
</dbReference>
<keyword evidence="3" id="KW-0653">Protein transport</keyword>
<evidence type="ECO:0000313" key="7">
    <source>
        <dbReference type="EMBL" id="KAL0271233.1"/>
    </source>
</evidence>
<feature type="domain" description="VHS" evidence="5">
    <location>
        <begin position="21"/>
        <end position="154"/>
    </location>
</feature>
<feature type="compositionally biased region" description="Polar residues" evidence="4">
    <location>
        <begin position="456"/>
        <end position="468"/>
    </location>
</feature>
<dbReference type="PIRSF" id="PIRSF036948">
    <property type="entry name" value="TOM1"/>
    <property type="match status" value="1"/>
</dbReference>
<accession>A0AAW2HP70</accession>
<evidence type="ECO:0000256" key="1">
    <source>
        <dbReference type="ARBA" id="ARBA00007708"/>
    </source>
</evidence>
<dbReference type="Gene3D" id="1.25.40.90">
    <property type="match status" value="1"/>
</dbReference>
<feature type="compositionally biased region" description="Basic and acidic residues" evidence="4">
    <location>
        <begin position="441"/>
        <end position="455"/>
    </location>
</feature>
<evidence type="ECO:0000256" key="4">
    <source>
        <dbReference type="SAM" id="MobiDB-lite"/>
    </source>
</evidence>
<dbReference type="Pfam" id="PF03127">
    <property type="entry name" value="GAT"/>
    <property type="match status" value="1"/>
</dbReference>